<accession>A0AAW1MD04</accession>
<protein>
    <recommendedName>
        <fullName evidence="1">Transposable element P transposase-like GTP-binding insertion domain-containing protein</fullName>
    </recommendedName>
</protein>
<evidence type="ECO:0000259" key="1">
    <source>
        <dbReference type="Pfam" id="PF21788"/>
    </source>
</evidence>
<organism evidence="2 3">
    <name type="scientific">Popillia japonica</name>
    <name type="common">Japanese beetle</name>
    <dbReference type="NCBI Taxonomy" id="7064"/>
    <lineage>
        <taxon>Eukaryota</taxon>
        <taxon>Metazoa</taxon>
        <taxon>Ecdysozoa</taxon>
        <taxon>Arthropoda</taxon>
        <taxon>Hexapoda</taxon>
        <taxon>Insecta</taxon>
        <taxon>Pterygota</taxon>
        <taxon>Neoptera</taxon>
        <taxon>Endopterygota</taxon>
        <taxon>Coleoptera</taxon>
        <taxon>Polyphaga</taxon>
        <taxon>Scarabaeiformia</taxon>
        <taxon>Scarabaeidae</taxon>
        <taxon>Rutelinae</taxon>
        <taxon>Popillia</taxon>
    </lineage>
</organism>
<sequence>MKDVLQESVKWLQNIGFNIRATVCDQSTANQWVVRKLGVTEEKPYFFLNEKKIYVVFDVPHLFKINGDYVSWKDIKLVYTLDSHQSLAKVLPKITDAHINPNPFQKMRVKLATQVFSKSFSNAIKLAKSTGQLTSITANSTSLFLLKMNNLFDTLNSRTLNNSNEFKCAVSDRHILVEETMREAISWISTWCVTGTKSPPYFNGLCLSLTSLLHLWIDIKTEDYKFMLTCRFNQDPLEHFFDVGNCEADEIHTQDSNLLCDANNLSEDMKTLETTNVSVNQEIEIPEGDNVTYPFFEKSVTIETCAVTYVAGYILSRILKKFSCEICKKENENFKKVFM</sequence>
<dbReference type="Pfam" id="PF21788">
    <property type="entry name" value="TNP-like_GBD"/>
    <property type="match status" value="1"/>
</dbReference>
<reference evidence="2 3" key="1">
    <citation type="journal article" date="2024" name="BMC Genomics">
        <title>De novo assembly and annotation of Popillia japonica's genome with initial clues to its potential as an invasive pest.</title>
        <authorList>
            <person name="Cucini C."/>
            <person name="Boschi S."/>
            <person name="Funari R."/>
            <person name="Cardaioli E."/>
            <person name="Iannotti N."/>
            <person name="Marturano G."/>
            <person name="Paoli F."/>
            <person name="Bruttini M."/>
            <person name="Carapelli A."/>
            <person name="Frati F."/>
            <person name="Nardi F."/>
        </authorList>
    </citation>
    <scope>NUCLEOTIDE SEQUENCE [LARGE SCALE GENOMIC DNA]</scope>
    <source>
        <strain evidence="2">DMR45628</strain>
    </source>
</reference>
<dbReference type="EMBL" id="JASPKY010000061">
    <property type="protein sequence ID" value="KAK9744167.1"/>
    <property type="molecule type" value="Genomic_DNA"/>
</dbReference>
<gene>
    <name evidence="2" type="ORF">QE152_g8037</name>
</gene>
<evidence type="ECO:0000313" key="3">
    <source>
        <dbReference type="Proteomes" id="UP001458880"/>
    </source>
</evidence>
<evidence type="ECO:0000313" key="2">
    <source>
        <dbReference type="EMBL" id="KAK9744167.1"/>
    </source>
</evidence>
<keyword evidence="3" id="KW-1185">Reference proteome</keyword>
<dbReference type="Proteomes" id="UP001458880">
    <property type="component" value="Unassembled WGS sequence"/>
</dbReference>
<dbReference type="InterPro" id="IPR048366">
    <property type="entry name" value="TNP-like_GBD"/>
</dbReference>
<name>A0AAW1MD04_POPJA</name>
<comment type="caution">
    <text evidence="2">The sequence shown here is derived from an EMBL/GenBank/DDBJ whole genome shotgun (WGS) entry which is preliminary data.</text>
</comment>
<dbReference type="AlphaFoldDB" id="A0AAW1MD04"/>
<feature type="domain" description="Transposable element P transposase-like GTP-binding insertion" evidence="1">
    <location>
        <begin position="62"/>
        <end position="164"/>
    </location>
</feature>
<proteinExistence type="predicted"/>